<feature type="transmembrane region" description="Helical" evidence="9">
    <location>
        <begin position="104"/>
        <end position="121"/>
    </location>
</feature>
<comment type="catalytic activity">
    <reaction evidence="1">
        <text>ATP + protein L-histidine = ADP + protein N-phospho-L-histidine.</text>
        <dbReference type="EC" id="2.7.13.3"/>
    </reaction>
</comment>
<evidence type="ECO:0000259" key="10">
    <source>
        <dbReference type="Pfam" id="PF07730"/>
    </source>
</evidence>
<evidence type="ECO:0000256" key="5">
    <source>
        <dbReference type="ARBA" id="ARBA00022741"/>
    </source>
</evidence>
<keyword evidence="3" id="KW-0597">Phosphoprotein</keyword>
<dbReference type="EC" id="2.7.13.3" evidence="2"/>
<feature type="transmembrane region" description="Helical" evidence="9">
    <location>
        <begin position="166"/>
        <end position="186"/>
    </location>
</feature>
<dbReference type="InterPro" id="IPR050482">
    <property type="entry name" value="Sensor_HK_TwoCompSys"/>
</dbReference>
<dbReference type="CDD" id="cd16917">
    <property type="entry name" value="HATPase_UhpB-NarQ-NarX-like"/>
    <property type="match status" value="1"/>
</dbReference>
<dbReference type="Proteomes" id="UP001262835">
    <property type="component" value="Unassembled WGS sequence"/>
</dbReference>
<evidence type="ECO:0000313" key="11">
    <source>
        <dbReference type="EMBL" id="MDT3329682.1"/>
    </source>
</evidence>
<evidence type="ECO:0000256" key="3">
    <source>
        <dbReference type="ARBA" id="ARBA00022553"/>
    </source>
</evidence>
<evidence type="ECO:0000313" key="12">
    <source>
        <dbReference type="Proteomes" id="UP001262835"/>
    </source>
</evidence>
<dbReference type="SUPFAM" id="SSF55874">
    <property type="entry name" value="ATPase domain of HSP90 chaperone/DNA topoisomerase II/histidine kinase"/>
    <property type="match status" value="1"/>
</dbReference>
<dbReference type="GO" id="GO:0016301">
    <property type="term" value="F:kinase activity"/>
    <property type="evidence" value="ECO:0007669"/>
    <property type="project" value="UniProtKB-KW"/>
</dbReference>
<keyword evidence="6 11" id="KW-0418">Kinase</keyword>
<accession>A0ABU3GG55</accession>
<evidence type="ECO:0000256" key="4">
    <source>
        <dbReference type="ARBA" id="ARBA00022679"/>
    </source>
</evidence>
<dbReference type="InterPro" id="IPR036890">
    <property type="entry name" value="HATPase_C_sf"/>
</dbReference>
<keyword evidence="7" id="KW-0067">ATP-binding</keyword>
<dbReference type="Gene3D" id="1.20.5.1930">
    <property type="match status" value="1"/>
</dbReference>
<evidence type="ECO:0000256" key="9">
    <source>
        <dbReference type="SAM" id="Phobius"/>
    </source>
</evidence>
<dbReference type="InterPro" id="IPR011712">
    <property type="entry name" value="Sig_transdc_His_kin_sub3_dim/P"/>
</dbReference>
<sequence>MDPVRESADKSVDAPVPGAAHLQLTRGMHGAGGAARAVQRELWDYVLPPKVARAILALLPLLAAVDVVWAQLTSGPSVSWPTIAASVLTNGSIIAMAWRPTWGAIVLVLAGFVAVVAGQSGEYLTAVAMSIGVVFYCCSAVFSTAYGVAAVAWVAAIATVPPGLDVGGVVAVFVVGLLSATVGRGLRRVVRRNVVLASQVDAHEAQLDAALLAERTRIADELHDVIAHEISITVMHARVLERTDDPEIRSSSQRAIVAASAQALTDTRRVLQLIHGRTGTDGVTDAGAPGIRREIDSLAQKLRDLGHTVRTEVTGDAALAGIIETTLTRAAREAVTNIVKHGAPAMTIELSLVVTPHTVVLSVINDPHRPVSGQRPGPAFGLARLRERVEVLSGTFAAGPDEGRWRVRVELPTR</sequence>
<dbReference type="Gene3D" id="3.30.565.10">
    <property type="entry name" value="Histidine kinase-like ATPase, C-terminal domain"/>
    <property type="match status" value="1"/>
</dbReference>
<keyword evidence="12" id="KW-1185">Reference proteome</keyword>
<evidence type="ECO:0000256" key="1">
    <source>
        <dbReference type="ARBA" id="ARBA00000085"/>
    </source>
</evidence>
<keyword evidence="9" id="KW-0812">Transmembrane</keyword>
<reference evidence="11 12" key="1">
    <citation type="submission" date="2023-08" db="EMBL/GenBank/DDBJ databases">
        <title>Microbacterium aquilitoris sp. nov. and Microbacterium gwkjibeachense sp. nov., isolated from beach.</title>
        <authorList>
            <person name="Lee S.D."/>
            <person name="Yang H."/>
            <person name="Kim I."/>
        </authorList>
    </citation>
    <scope>NUCLEOTIDE SEQUENCE [LARGE SCALE GENOMIC DNA]</scope>
    <source>
        <strain evidence="11 12">KSW-18</strain>
    </source>
</reference>
<dbReference type="RefSeq" id="WP_311868833.1">
    <property type="nucleotide sequence ID" value="NZ_JAUZVT010000001.1"/>
</dbReference>
<comment type="caution">
    <text evidence="11">The sequence shown here is derived from an EMBL/GenBank/DDBJ whole genome shotgun (WGS) entry which is preliminary data.</text>
</comment>
<keyword evidence="5" id="KW-0547">Nucleotide-binding</keyword>
<feature type="domain" description="Signal transduction histidine kinase subgroup 3 dimerisation and phosphoacceptor" evidence="10">
    <location>
        <begin position="214"/>
        <end position="275"/>
    </location>
</feature>
<protein>
    <recommendedName>
        <fullName evidence="2">histidine kinase</fullName>
        <ecNumber evidence="2">2.7.13.3</ecNumber>
    </recommendedName>
</protein>
<evidence type="ECO:0000256" key="6">
    <source>
        <dbReference type="ARBA" id="ARBA00022777"/>
    </source>
</evidence>
<keyword evidence="9" id="KW-1133">Transmembrane helix</keyword>
<evidence type="ECO:0000256" key="8">
    <source>
        <dbReference type="ARBA" id="ARBA00023012"/>
    </source>
</evidence>
<keyword evidence="4" id="KW-0808">Transferase</keyword>
<dbReference type="EMBL" id="JAUZVT010000001">
    <property type="protein sequence ID" value="MDT3329682.1"/>
    <property type="molecule type" value="Genomic_DNA"/>
</dbReference>
<proteinExistence type="predicted"/>
<name>A0ABU3GG55_9MICO</name>
<dbReference type="PANTHER" id="PTHR24421:SF10">
    <property type="entry name" value="NITRATE_NITRITE SENSOR PROTEIN NARQ"/>
    <property type="match status" value="1"/>
</dbReference>
<evidence type="ECO:0000256" key="7">
    <source>
        <dbReference type="ARBA" id="ARBA00022840"/>
    </source>
</evidence>
<feature type="transmembrane region" description="Helical" evidence="9">
    <location>
        <begin position="51"/>
        <end position="70"/>
    </location>
</feature>
<dbReference type="Pfam" id="PF07730">
    <property type="entry name" value="HisKA_3"/>
    <property type="match status" value="1"/>
</dbReference>
<feature type="transmembrane region" description="Helical" evidence="9">
    <location>
        <begin position="133"/>
        <end position="160"/>
    </location>
</feature>
<evidence type="ECO:0000256" key="2">
    <source>
        <dbReference type="ARBA" id="ARBA00012438"/>
    </source>
</evidence>
<gene>
    <name evidence="11" type="ORF">Q9S78_03270</name>
</gene>
<keyword evidence="8" id="KW-0902">Two-component regulatory system</keyword>
<organism evidence="11 12">
    <name type="scientific">Microbacterium aquilitoris</name>
    <dbReference type="NCBI Taxonomy" id="3067307"/>
    <lineage>
        <taxon>Bacteria</taxon>
        <taxon>Bacillati</taxon>
        <taxon>Actinomycetota</taxon>
        <taxon>Actinomycetes</taxon>
        <taxon>Micrococcales</taxon>
        <taxon>Microbacteriaceae</taxon>
        <taxon>Microbacterium</taxon>
    </lineage>
</organism>
<keyword evidence="9" id="KW-0472">Membrane</keyword>
<dbReference type="PANTHER" id="PTHR24421">
    <property type="entry name" value="NITRATE/NITRITE SENSOR PROTEIN NARX-RELATED"/>
    <property type="match status" value="1"/>
</dbReference>